<feature type="transmembrane region" description="Helical" evidence="7">
    <location>
        <begin position="444"/>
        <end position="470"/>
    </location>
</feature>
<feature type="transmembrane region" description="Helical" evidence="7">
    <location>
        <begin position="107"/>
        <end position="127"/>
    </location>
</feature>
<dbReference type="PANTHER" id="PTHR47371:SF3">
    <property type="entry name" value="PHOSPHOGLYCEROL TRANSFERASE I"/>
    <property type="match status" value="1"/>
</dbReference>
<dbReference type="Pfam" id="PF00884">
    <property type="entry name" value="Sulfatase"/>
    <property type="match status" value="1"/>
</dbReference>
<feature type="domain" description="Sulfatase N-terminal" evidence="8">
    <location>
        <begin position="589"/>
        <end position="875"/>
    </location>
</feature>
<dbReference type="EMBL" id="JXKH01000009">
    <property type="protein sequence ID" value="OJG17467.1"/>
    <property type="molecule type" value="Genomic_DNA"/>
</dbReference>
<proteinExistence type="predicted"/>
<dbReference type="Gene3D" id="3.40.720.10">
    <property type="entry name" value="Alkaline Phosphatase, subunit A"/>
    <property type="match status" value="1"/>
</dbReference>
<evidence type="ECO:0000313" key="10">
    <source>
        <dbReference type="Proteomes" id="UP000181884"/>
    </source>
</evidence>
<evidence type="ECO:0000256" key="3">
    <source>
        <dbReference type="ARBA" id="ARBA00022475"/>
    </source>
</evidence>
<dbReference type="InterPro" id="IPR050448">
    <property type="entry name" value="OpgB/LTA_synthase_biosynth"/>
</dbReference>
<feature type="transmembrane region" description="Helical" evidence="7">
    <location>
        <begin position="139"/>
        <end position="157"/>
    </location>
</feature>
<feature type="transmembrane region" description="Helical" evidence="7">
    <location>
        <begin position="78"/>
        <end position="101"/>
    </location>
</feature>
<comment type="caution">
    <text evidence="9">The sequence shown here is derived from an EMBL/GenBank/DDBJ whole genome shotgun (WGS) entry which is preliminary data.</text>
</comment>
<feature type="transmembrane region" description="Helical" evidence="7">
    <location>
        <begin position="229"/>
        <end position="250"/>
    </location>
</feature>
<evidence type="ECO:0000256" key="5">
    <source>
        <dbReference type="ARBA" id="ARBA00022989"/>
    </source>
</evidence>
<reference evidence="9 10" key="1">
    <citation type="submission" date="2014-12" db="EMBL/GenBank/DDBJ databases">
        <title>Draft genome sequences of 29 type strains of Enterococci.</title>
        <authorList>
            <person name="Zhong Z."/>
            <person name="Sun Z."/>
            <person name="Liu W."/>
            <person name="Zhang W."/>
            <person name="Zhang H."/>
        </authorList>
    </citation>
    <scope>NUCLEOTIDE SEQUENCE [LARGE SCALE GENOMIC DNA]</scope>
    <source>
        <strain evidence="9 10">DSM 17029</strain>
    </source>
</reference>
<feature type="transmembrane region" description="Helical" evidence="7">
    <location>
        <begin position="262"/>
        <end position="281"/>
    </location>
</feature>
<comment type="pathway">
    <text evidence="2">Cell wall biogenesis; lipoteichoic acid biosynthesis.</text>
</comment>
<dbReference type="AlphaFoldDB" id="A0A1L8RCK7"/>
<evidence type="ECO:0000256" key="6">
    <source>
        <dbReference type="ARBA" id="ARBA00023136"/>
    </source>
</evidence>
<evidence type="ECO:0000256" key="4">
    <source>
        <dbReference type="ARBA" id="ARBA00022692"/>
    </source>
</evidence>
<accession>A0A1L8RCK7</accession>
<dbReference type="PANTHER" id="PTHR47371">
    <property type="entry name" value="LIPOTEICHOIC ACID SYNTHASE"/>
    <property type="match status" value="1"/>
</dbReference>
<comment type="subcellular location">
    <subcellularLocation>
        <location evidence="1">Cell membrane</location>
        <topology evidence="1">Multi-pass membrane protein</topology>
    </subcellularLocation>
</comment>
<dbReference type="InterPro" id="IPR017850">
    <property type="entry name" value="Alkaline_phosphatase_core_sf"/>
</dbReference>
<keyword evidence="6 7" id="KW-0472">Membrane</keyword>
<feature type="transmembrane region" description="Helical" evidence="7">
    <location>
        <begin position="482"/>
        <end position="500"/>
    </location>
</feature>
<evidence type="ECO:0000256" key="2">
    <source>
        <dbReference type="ARBA" id="ARBA00004936"/>
    </source>
</evidence>
<dbReference type="InterPro" id="IPR000917">
    <property type="entry name" value="Sulfatase_N"/>
</dbReference>
<keyword evidence="4 7" id="KW-0812">Transmembrane</keyword>
<feature type="transmembrane region" description="Helical" evidence="7">
    <location>
        <begin position="191"/>
        <end position="209"/>
    </location>
</feature>
<feature type="transmembrane region" description="Helical" evidence="7">
    <location>
        <begin position="163"/>
        <end position="179"/>
    </location>
</feature>
<evidence type="ECO:0000256" key="1">
    <source>
        <dbReference type="ARBA" id="ARBA00004651"/>
    </source>
</evidence>
<feature type="transmembrane region" description="Helical" evidence="7">
    <location>
        <begin position="44"/>
        <end position="66"/>
    </location>
</feature>
<protein>
    <recommendedName>
        <fullName evidence="8">Sulfatase N-terminal domain-containing protein</fullName>
    </recommendedName>
</protein>
<keyword evidence="3" id="KW-1003">Cell membrane</keyword>
<feature type="transmembrane region" description="Helical" evidence="7">
    <location>
        <begin position="301"/>
        <end position="325"/>
    </location>
</feature>
<dbReference type="Proteomes" id="UP000181884">
    <property type="component" value="Unassembled WGS sequence"/>
</dbReference>
<dbReference type="CDD" id="cd16015">
    <property type="entry name" value="LTA_synthase"/>
    <property type="match status" value="1"/>
</dbReference>
<evidence type="ECO:0000256" key="7">
    <source>
        <dbReference type="SAM" id="Phobius"/>
    </source>
</evidence>
<evidence type="ECO:0000313" key="9">
    <source>
        <dbReference type="EMBL" id="OJG17467.1"/>
    </source>
</evidence>
<name>A0A1L8RCK7_9ENTE</name>
<feature type="transmembrane region" description="Helical" evidence="7">
    <location>
        <begin position="405"/>
        <end position="424"/>
    </location>
</feature>
<feature type="transmembrane region" description="Helical" evidence="7">
    <location>
        <begin position="377"/>
        <end position="398"/>
    </location>
</feature>
<organism evidence="9 10">
    <name type="scientific">Enterococcus canis</name>
    <dbReference type="NCBI Taxonomy" id="214095"/>
    <lineage>
        <taxon>Bacteria</taxon>
        <taxon>Bacillati</taxon>
        <taxon>Bacillota</taxon>
        <taxon>Bacilli</taxon>
        <taxon>Lactobacillales</taxon>
        <taxon>Enterococcaceae</taxon>
        <taxon>Enterococcus</taxon>
    </lineage>
</organism>
<gene>
    <name evidence="9" type="ORF">RU97_GL002638</name>
</gene>
<feature type="transmembrane region" description="Helical" evidence="7">
    <location>
        <begin position="337"/>
        <end position="357"/>
    </location>
</feature>
<dbReference type="SUPFAM" id="SSF53649">
    <property type="entry name" value="Alkaline phosphatase-like"/>
    <property type="match status" value="1"/>
</dbReference>
<dbReference type="STRING" id="214095.RU97_GL002638"/>
<keyword evidence="5 7" id="KW-1133">Transmembrane helix</keyword>
<evidence type="ECO:0000259" key="8">
    <source>
        <dbReference type="Pfam" id="PF00884"/>
    </source>
</evidence>
<keyword evidence="10" id="KW-1185">Reference proteome</keyword>
<dbReference type="GO" id="GO:0005886">
    <property type="term" value="C:plasma membrane"/>
    <property type="evidence" value="ECO:0007669"/>
    <property type="project" value="UniProtKB-SubCell"/>
</dbReference>
<sequence length="947" mass="107928">MRKYIPFSNRLLIFLFGLIFFFAGQLLLQLPADSIQIGGLGKTIIKLFQLLSMGGLGVSLLTLPASSSWSLKQVSTQLLKLLLAVGLLVLTAVSIGTVPYVETFANSLLTVVRPILPFLLGLGVLPLVPAYQVPRLKQWRLPVLLGLLLLMLVLSWWQASLTTMPWLFLFVPLLYRTFGQLLFQEPIQKRALWLISLSGLIMLVCVILFRQSFLPFHQESGLLFSQNFLMNFLATPLICSGIALILPLLVWTRHLPDTTSRLNNAFSAAQLTLTLLVAMPVASQMIARMTRYYFETNGRFLLLLTKLLLVCLGFVLLFFFFSLAIDRFLLDIEERTLSTTTIILLGFFLVLAANLWLLLCLNDFRLVDVAKWQGRSFFLLQLNLLLLSTIYLLSLMLFNRFWYGNIFFLVLAILYGFANYQKLLYRDEPLLPSDLSNYAALPEVVQMIGTVMVVLILLSFVVLIGFAIWLQRKSTRKAIVPLPIRVGLLICLIFLLVNVGQATSNFKYGDKENWLTDTLHVANFVPHPESLAYNARLNGQLLAFSSLTNLQAMITLDDYNQKSIQSLEQKYQKLASQLNKDRKTAPEKQTVVYILSESFSDPSRLPTVELKPDPIPYTRQLMQETTAGEMLSMGYGGGTANIEFEALTSLSMYNFNPAMTTPYLFVVPKREQLFSINQLFEKSIAIHPYTASTYRRDAAFEKLGFDEFYYRDNEEFPIKHQEKLDKSRYISDEAAFTETLDHIKQNDQNLFIQLTTMQNHMPYDKGTFNNTIEVAGDLTGRSKQQVATFSQGIHYSDEAMKQFIQQIDQLDQPVTLVFYGDHLPSIYKGDILNQPNIEVDLHLTDYFIYSNQSAKNVSRQVTTPNMFTPLMLAATQQKVSPYYALMTEVAEKLPAMELQMIVDNKGKLLKENELSKEQLALLHDYQLIQYDITTGKDYLTEKFFEVK</sequence>
<dbReference type="RefSeq" id="WP_067396080.1">
    <property type="nucleotide sequence ID" value="NZ_JXKH01000009.1"/>
</dbReference>